<keyword evidence="4" id="KW-1185">Reference proteome</keyword>
<dbReference type="GO" id="GO:0042157">
    <property type="term" value="P:lipoprotein metabolic process"/>
    <property type="evidence" value="ECO:0007669"/>
    <property type="project" value="InterPro"/>
</dbReference>
<dbReference type="GO" id="GO:0016020">
    <property type="term" value="C:membrane"/>
    <property type="evidence" value="ECO:0007669"/>
    <property type="project" value="TreeGrafter"/>
</dbReference>
<dbReference type="GO" id="GO:0005576">
    <property type="term" value="C:extracellular region"/>
    <property type="evidence" value="ECO:0007669"/>
    <property type="project" value="InterPro"/>
</dbReference>
<dbReference type="GO" id="GO:0008289">
    <property type="term" value="F:lipid binding"/>
    <property type="evidence" value="ECO:0007669"/>
    <property type="project" value="InterPro"/>
</dbReference>
<dbReference type="AlphaFoldDB" id="A0A5N3UQ98"/>
<dbReference type="Pfam" id="PF05461">
    <property type="entry name" value="ApoL"/>
    <property type="match status" value="1"/>
</dbReference>
<dbReference type="PANTHER" id="PTHR14096:SF27">
    <property type="entry name" value="APOLIPOPROTEIN L2"/>
    <property type="match status" value="1"/>
</dbReference>
<dbReference type="InterPro" id="IPR008405">
    <property type="entry name" value="ApoL"/>
</dbReference>
<organism evidence="3 4">
    <name type="scientific">Muntiacus muntjak</name>
    <name type="common">Barking deer</name>
    <name type="synonym">Indian muntjac</name>
    <dbReference type="NCBI Taxonomy" id="9888"/>
    <lineage>
        <taxon>Eukaryota</taxon>
        <taxon>Metazoa</taxon>
        <taxon>Chordata</taxon>
        <taxon>Craniata</taxon>
        <taxon>Vertebrata</taxon>
        <taxon>Euteleostomi</taxon>
        <taxon>Mammalia</taxon>
        <taxon>Eutheria</taxon>
        <taxon>Laurasiatheria</taxon>
        <taxon>Artiodactyla</taxon>
        <taxon>Ruminantia</taxon>
        <taxon>Pecora</taxon>
        <taxon>Cervidae</taxon>
        <taxon>Muntiacinae</taxon>
        <taxon>Muntiacus</taxon>
    </lineage>
</organism>
<gene>
    <name evidence="3" type="ORF">FD754_024285</name>
</gene>
<evidence type="ECO:0000313" key="3">
    <source>
        <dbReference type="EMBL" id="KAB0338868.1"/>
    </source>
</evidence>
<accession>A0A5N3UQ98</accession>
<comment type="caution">
    <text evidence="3">The sequence shown here is derived from an EMBL/GenBank/DDBJ whole genome shotgun (WGS) entry which is preliminary data.</text>
</comment>
<evidence type="ECO:0000256" key="1">
    <source>
        <dbReference type="ARBA" id="ARBA00010090"/>
    </source>
</evidence>
<dbReference type="Proteomes" id="UP000326458">
    <property type="component" value="Unassembled WGS sequence"/>
</dbReference>
<evidence type="ECO:0000256" key="2">
    <source>
        <dbReference type="SAM" id="Coils"/>
    </source>
</evidence>
<name>A0A5N3UQ98_MUNMU</name>
<comment type="similarity">
    <text evidence="1">Belongs to the apolipoprotein L family.</text>
</comment>
<feature type="coiled-coil region" evidence="2">
    <location>
        <begin position="315"/>
        <end position="349"/>
    </location>
</feature>
<protein>
    <recommendedName>
        <fullName evidence="5">Apolipoprotein L3</fullName>
    </recommendedName>
</protein>
<sequence length="364" mass="40257">MLQDRQRASESGMLGTERCQDSSYSLLQSRIQVPISSRTVWAGLTLKASIVLRTTYCPGFSVKEVEALHEFLNELKTDLAMEDQERFQRDLLDRERFLNEFPQVKKELEESIRKLYALADRVDKSHRDCTIFKVVANSTNTVSGVLNILGLTLAPVTAGASLALSTTGLGLGAAAAVTTMSTNIVEHFSRSSAETQASGLLSTSIKEKVSVGARCLSALGMAFSIRKVYKSMQGVRKNVHAAKFVKENSQLVAQAKSFTSTGQVFIQTSKEVNEVFKGTILEMTKKARIITGGFAGIFLLVDVGFLVKESMHLHEGAKTELAEKLRQQARELEKKLKELIQTYERLKEGLIPPPPEKCRNQGHM</sequence>
<proteinExistence type="inferred from homology"/>
<evidence type="ECO:0008006" key="5">
    <source>
        <dbReference type="Google" id="ProtNLM"/>
    </source>
</evidence>
<dbReference type="GO" id="GO:0006869">
    <property type="term" value="P:lipid transport"/>
    <property type="evidence" value="ECO:0007669"/>
    <property type="project" value="InterPro"/>
</dbReference>
<keyword evidence="2" id="KW-0175">Coiled coil</keyword>
<dbReference type="EMBL" id="VCEA01002967">
    <property type="protein sequence ID" value="KAB0338868.1"/>
    <property type="molecule type" value="Genomic_DNA"/>
</dbReference>
<reference evidence="3 4" key="1">
    <citation type="submission" date="2019-06" db="EMBL/GenBank/DDBJ databases">
        <title>Discovery of a novel chromosome fission-fusion reversal in muntjac.</title>
        <authorList>
            <person name="Mudd A.B."/>
            <person name="Bredeson J.V."/>
            <person name="Baum R."/>
            <person name="Hockemeyer D."/>
            <person name="Rokhsar D.S."/>
        </authorList>
    </citation>
    <scope>NUCLEOTIDE SEQUENCE [LARGE SCALE GENOMIC DNA]</scope>
    <source>
        <strain evidence="3">UTSW_UCB_Mm</strain>
        <tissue evidence="3">Fibroblast cell line</tissue>
    </source>
</reference>
<evidence type="ECO:0000313" key="4">
    <source>
        <dbReference type="Proteomes" id="UP000326458"/>
    </source>
</evidence>
<dbReference type="PANTHER" id="PTHR14096">
    <property type="entry name" value="APOLIPOPROTEIN L"/>
    <property type="match status" value="1"/>
</dbReference>